<reference evidence="3 4" key="1">
    <citation type="submission" date="2017-07" db="EMBL/GenBank/DDBJ databases">
        <title>First draft Genome Sequence of Nocardia cerradoensis isolated from human infection.</title>
        <authorList>
            <person name="Carrasco G."/>
        </authorList>
    </citation>
    <scope>NUCLEOTIDE SEQUENCE [LARGE SCALE GENOMIC DNA]</scope>
    <source>
        <strain evidence="3 4">CNM20130759</strain>
    </source>
</reference>
<evidence type="ECO:0000313" key="4">
    <source>
        <dbReference type="Proteomes" id="UP000215506"/>
    </source>
</evidence>
<sequence>MQFPHRRTQTVGHPVHDLGAVGVADGQDHAAVTVVRRGVVREQLYRRPTGEARGLGLDVAQLPARVEQIAQFLEFGPGEYRIGNPRLQIGTGAAQQGASARDTHRTLGDGMRGDLGPPLQEPPDVAGDRKPIRLVPHRERNTVGVADRVRVDPQQRVLPVGESELDL</sequence>
<gene>
    <name evidence="3" type="ORF">B7C42_06053</name>
    <name evidence="2" type="ORF">B7C42_08151</name>
</gene>
<protein>
    <submittedName>
        <fullName evidence="3">Uncharacterized protein</fullName>
    </submittedName>
</protein>
<comment type="caution">
    <text evidence="3">The sequence shown here is derived from an EMBL/GenBank/DDBJ whole genome shotgun (WGS) entry which is preliminary data.</text>
</comment>
<name>A0A231GYV6_9NOCA</name>
<evidence type="ECO:0000313" key="2">
    <source>
        <dbReference type="EMBL" id="OXR39776.1"/>
    </source>
</evidence>
<evidence type="ECO:0000256" key="1">
    <source>
        <dbReference type="SAM" id="MobiDB-lite"/>
    </source>
</evidence>
<dbReference type="AlphaFoldDB" id="A0A231GYV6"/>
<evidence type="ECO:0000313" key="3">
    <source>
        <dbReference type="EMBL" id="OXR41711.1"/>
    </source>
</evidence>
<keyword evidence="4" id="KW-1185">Reference proteome</keyword>
<feature type="region of interest" description="Disordered" evidence="1">
    <location>
        <begin position="93"/>
        <end position="130"/>
    </location>
</feature>
<proteinExistence type="predicted"/>
<dbReference type="EMBL" id="NGAF01000017">
    <property type="protein sequence ID" value="OXR41711.1"/>
    <property type="molecule type" value="Genomic_DNA"/>
</dbReference>
<dbReference type="EMBL" id="NGAF01000067">
    <property type="protein sequence ID" value="OXR39776.1"/>
    <property type="molecule type" value="Genomic_DNA"/>
</dbReference>
<dbReference type="Proteomes" id="UP000215506">
    <property type="component" value="Unassembled WGS sequence"/>
</dbReference>
<organism evidence="3 4">
    <name type="scientific">Nocardia cerradoensis</name>
    <dbReference type="NCBI Taxonomy" id="85688"/>
    <lineage>
        <taxon>Bacteria</taxon>
        <taxon>Bacillati</taxon>
        <taxon>Actinomycetota</taxon>
        <taxon>Actinomycetes</taxon>
        <taxon>Mycobacteriales</taxon>
        <taxon>Nocardiaceae</taxon>
        <taxon>Nocardia</taxon>
    </lineage>
</organism>
<accession>A0A231GYV6</accession>